<evidence type="ECO:0000256" key="1">
    <source>
        <dbReference type="SAM" id="Phobius"/>
    </source>
</evidence>
<keyword evidence="1" id="KW-1133">Transmembrane helix</keyword>
<name>A0A9N9NXB1_9GLOM</name>
<dbReference type="EMBL" id="CAJVPY010018091">
    <property type="protein sequence ID" value="CAG8765316.1"/>
    <property type="molecule type" value="Genomic_DNA"/>
</dbReference>
<comment type="caution">
    <text evidence="2">The sequence shown here is derived from an EMBL/GenBank/DDBJ whole genome shotgun (WGS) entry which is preliminary data.</text>
</comment>
<keyword evidence="1" id="KW-0472">Membrane</keyword>
<organism evidence="2 3">
    <name type="scientific">Dentiscutata erythropus</name>
    <dbReference type="NCBI Taxonomy" id="1348616"/>
    <lineage>
        <taxon>Eukaryota</taxon>
        <taxon>Fungi</taxon>
        <taxon>Fungi incertae sedis</taxon>
        <taxon>Mucoromycota</taxon>
        <taxon>Glomeromycotina</taxon>
        <taxon>Glomeromycetes</taxon>
        <taxon>Diversisporales</taxon>
        <taxon>Gigasporaceae</taxon>
        <taxon>Dentiscutata</taxon>
    </lineage>
</organism>
<feature type="non-terminal residue" evidence="2">
    <location>
        <position position="77"/>
    </location>
</feature>
<keyword evidence="1" id="KW-0812">Transmembrane</keyword>
<keyword evidence="3" id="KW-1185">Reference proteome</keyword>
<reference evidence="2" key="1">
    <citation type="submission" date="2021-06" db="EMBL/GenBank/DDBJ databases">
        <authorList>
            <person name="Kallberg Y."/>
            <person name="Tangrot J."/>
            <person name="Rosling A."/>
        </authorList>
    </citation>
    <scope>NUCLEOTIDE SEQUENCE</scope>
    <source>
        <strain evidence="2">MA453B</strain>
    </source>
</reference>
<dbReference type="Proteomes" id="UP000789405">
    <property type="component" value="Unassembled WGS sequence"/>
</dbReference>
<accession>A0A9N9NXB1</accession>
<feature type="transmembrane region" description="Helical" evidence="1">
    <location>
        <begin position="12"/>
        <end position="33"/>
    </location>
</feature>
<gene>
    <name evidence="2" type="ORF">DERYTH_LOCUS18183</name>
</gene>
<feature type="transmembrane region" description="Helical" evidence="1">
    <location>
        <begin position="45"/>
        <end position="69"/>
    </location>
</feature>
<proteinExistence type="predicted"/>
<sequence>MPKRYKMGIDKTVSIVVVRIFTLWYCRLVDTLASPVLLLLVPYSLIIIIVSYLHSLALLYVGAFVRLVVSSGYSAFA</sequence>
<evidence type="ECO:0000313" key="3">
    <source>
        <dbReference type="Proteomes" id="UP000789405"/>
    </source>
</evidence>
<protein>
    <submittedName>
        <fullName evidence="2">814_t:CDS:1</fullName>
    </submittedName>
</protein>
<dbReference type="AlphaFoldDB" id="A0A9N9NXB1"/>
<evidence type="ECO:0000313" key="2">
    <source>
        <dbReference type="EMBL" id="CAG8765316.1"/>
    </source>
</evidence>